<dbReference type="Pfam" id="PF02562">
    <property type="entry name" value="PhoH"/>
    <property type="match status" value="1"/>
</dbReference>
<protein>
    <submittedName>
        <fullName evidence="5">Phosphate starvation-inducible protein</fullName>
    </submittedName>
</protein>
<dbReference type="InterPro" id="IPR003714">
    <property type="entry name" value="PhoH"/>
</dbReference>
<dbReference type="PANTHER" id="PTHR30473:SF3">
    <property type="entry name" value="PROTEIN PHOH"/>
    <property type="match status" value="1"/>
</dbReference>
<gene>
    <name evidence="5" type="ORF">vBKpMFBKp24_171</name>
</gene>
<organism evidence="5 6">
    <name type="scientific">Klebsiella phage vB_KpM_FBKp24</name>
    <dbReference type="NCBI Taxonomy" id="2801834"/>
    <lineage>
        <taxon>Viruses</taxon>
        <taxon>Duplodnaviria</taxon>
        <taxon>Heunggongvirae</taxon>
        <taxon>Uroviricota</taxon>
        <taxon>Caudoviricetes</taxon>
        <taxon>Chimalliviridae</taxon>
        <taxon>Maaswegvirus</taxon>
        <taxon>Maaswegvirus Kp24</taxon>
    </lineage>
</organism>
<dbReference type="SUPFAM" id="SSF52540">
    <property type="entry name" value="P-loop containing nucleoside triphosphate hydrolases"/>
    <property type="match status" value="1"/>
</dbReference>
<evidence type="ECO:0000256" key="3">
    <source>
        <dbReference type="SAM" id="MobiDB-lite"/>
    </source>
</evidence>
<keyword evidence="6" id="KW-1185">Reference proteome</keyword>
<evidence type="ECO:0000313" key="5">
    <source>
        <dbReference type="EMBL" id="QQV92097.1"/>
    </source>
</evidence>
<dbReference type="Proteomes" id="UP000596381">
    <property type="component" value="Segment"/>
</dbReference>
<accession>A0A7U0J736</accession>
<sequence length="270" mass="30558">MSRQKSNAKLDREVRRESRRRLNQQRSLSSEESADLIRFDGRSNSQDITKIGMEKEKRDRTPIEARNVNQGLYMDAIASKDIVIATGSAGSGKTLLATVYAVDQLSEKNVEKIVVTRPMLTAEEEMGFLPGTQYEKFLPYFRPVYDILRRRMGASFLQYCLRPEIEKIEVAPFSFLRGRTFDDAVVILDEAQNVTVNQMRLFLTRIGDNSTVIINGDLKQCDLPKGVKSGLADLLERIERKQLGIPVINFTDADCVRSPICQTALAIYAE</sequence>
<dbReference type="PANTHER" id="PTHR30473">
    <property type="entry name" value="PROTEIN PHOH"/>
    <property type="match status" value="1"/>
</dbReference>
<keyword evidence="2" id="KW-0067">ATP-binding</keyword>
<name>A0A7U0J736_9CAUD</name>
<dbReference type="GO" id="GO:0005524">
    <property type="term" value="F:ATP binding"/>
    <property type="evidence" value="ECO:0007669"/>
    <property type="project" value="UniProtKB-KW"/>
</dbReference>
<dbReference type="Gene3D" id="3.40.50.300">
    <property type="entry name" value="P-loop containing nucleotide triphosphate hydrolases"/>
    <property type="match status" value="1"/>
</dbReference>
<feature type="domain" description="PhoH-like protein" evidence="4">
    <location>
        <begin position="63"/>
        <end position="268"/>
    </location>
</feature>
<evidence type="ECO:0000313" key="6">
    <source>
        <dbReference type="Proteomes" id="UP000596381"/>
    </source>
</evidence>
<dbReference type="InterPro" id="IPR027417">
    <property type="entry name" value="P-loop_NTPase"/>
</dbReference>
<dbReference type="EMBL" id="MW394391">
    <property type="protein sequence ID" value="QQV92097.1"/>
    <property type="molecule type" value="Genomic_DNA"/>
</dbReference>
<proteinExistence type="predicted"/>
<evidence type="ECO:0000256" key="1">
    <source>
        <dbReference type="ARBA" id="ARBA00022741"/>
    </source>
</evidence>
<dbReference type="InterPro" id="IPR051451">
    <property type="entry name" value="PhoH2-like"/>
</dbReference>
<evidence type="ECO:0000256" key="2">
    <source>
        <dbReference type="ARBA" id="ARBA00022840"/>
    </source>
</evidence>
<keyword evidence="1" id="KW-0547">Nucleotide-binding</keyword>
<feature type="region of interest" description="Disordered" evidence="3">
    <location>
        <begin position="1"/>
        <end position="39"/>
    </location>
</feature>
<reference evidence="5 6" key="1">
    <citation type="submission" date="2020-12" db="EMBL/GenBank/DDBJ databases">
        <title>Genomic characterization of four novel bacteriophages infecting Klebsiella pneumoniae.</title>
        <authorList>
            <person name="Estrada Bonilla B."/>
            <person name="Costa A.R."/>
            <person name="van Rossum T."/>
            <person name="Hagedoorn S."/>
            <person name="Wallinga H."/>
            <person name="Xiao M."/>
            <person name="Song W."/>
            <person name="Haas P.-J."/>
            <person name="Nobrega F.L."/>
            <person name="Brouns S.J.J."/>
        </authorList>
    </citation>
    <scope>NUCLEOTIDE SEQUENCE [LARGE SCALE GENOMIC DNA]</scope>
</reference>
<evidence type="ECO:0000259" key="4">
    <source>
        <dbReference type="Pfam" id="PF02562"/>
    </source>
</evidence>